<gene>
    <name evidence="2" type="ORF">CITCOLO1_LOCUS855</name>
</gene>
<organism evidence="2 3">
    <name type="scientific">Citrullus colocynthis</name>
    <name type="common">colocynth</name>
    <dbReference type="NCBI Taxonomy" id="252529"/>
    <lineage>
        <taxon>Eukaryota</taxon>
        <taxon>Viridiplantae</taxon>
        <taxon>Streptophyta</taxon>
        <taxon>Embryophyta</taxon>
        <taxon>Tracheophyta</taxon>
        <taxon>Spermatophyta</taxon>
        <taxon>Magnoliopsida</taxon>
        <taxon>eudicotyledons</taxon>
        <taxon>Gunneridae</taxon>
        <taxon>Pentapetalae</taxon>
        <taxon>rosids</taxon>
        <taxon>fabids</taxon>
        <taxon>Cucurbitales</taxon>
        <taxon>Cucurbitaceae</taxon>
        <taxon>Benincaseae</taxon>
        <taxon>Citrullus</taxon>
    </lineage>
</organism>
<evidence type="ECO:0000313" key="3">
    <source>
        <dbReference type="Proteomes" id="UP001642487"/>
    </source>
</evidence>
<dbReference type="EMBL" id="OZ021735">
    <property type="protein sequence ID" value="CAK9309295.1"/>
    <property type="molecule type" value="Genomic_DNA"/>
</dbReference>
<evidence type="ECO:0000256" key="1">
    <source>
        <dbReference type="SAM" id="MobiDB-lite"/>
    </source>
</evidence>
<keyword evidence="3" id="KW-1185">Reference proteome</keyword>
<sequence length="93" mass="10221">SGYLERNIFGDILEREDDGEVNQPLPSSRHPSIRGTDKVGGGVEKDVVVEEGEVNSARSPDEWIAQILSGLRDPFEACISDARRESPSPIKED</sequence>
<proteinExistence type="predicted"/>
<reference evidence="2 3" key="1">
    <citation type="submission" date="2024-03" db="EMBL/GenBank/DDBJ databases">
        <authorList>
            <person name="Gkanogiannis A."/>
            <person name="Becerra Lopez-Lavalle L."/>
        </authorList>
    </citation>
    <scope>NUCLEOTIDE SEQUENCE [LARGE SCALE GENOMIC DNA]</scope>
</reference>
<dbReference type="Proteomes" id="UP001642487">
    <property type="component" value="Chromosome 1"/>
</dbReference>
<name>A0ABP0XP11_9ROSI</name>
<protein>
    <submittedName>
        <fullName evidence="2">Uncharacterized protein</fullName>
    </submittedName>
</protein>
<accession>A0ABP0XP11</accession>
<feature type="non-terminal residue" evidence="2">
    <location>
        <position position="1"/>
    </location>
</feature>
<feature type="region of interest" description="Disordered" evidence="1">
    <location>
        <begin position="1"/>
        <end position="42"/>
    </location>
</feature>
<evidence type="ECO:0000313" key="2">
    <source>
        <dbReference type="EMBL" id="CAK9309295.1"/>
    </source>
</evidence>